<keyword evidence="3" id="KW-0261">Viral envelope protein</keyword>
<evidence type="ECO:0000313" key="3">
    <source>
        <dbReference type="EMBL" id="QPO25184.1"/>
    </source>
</evidence>
<dbReference type="Proteomes" id="UP000828537">
    <property type="component" value="Segment"/>
</dbReference>
<dbReference type="EMBL" id="MT862163">
    <property type="protein sequence ID" value="QPO25184.1"/>
    <property type="molecule type" value="Genomic_DNA"/>
</dbReference>
<gene>
    <name evidence="3" type="primary">UL49A</name>
</gene>
<protein>
    <submittedName>
        <fullName evidence="3">Envelope glycoprotein N</fullName>
    </submittedName>
</protein>
<dbReference type="GO" id="GO:0019031">
    <property type="term" value="C:viral envelope"/>
    <property type="evidence" value="ECO:0007669"/>
    <property type="project" value="UniProtKB-KW"/>
</dbReference>
<dbReference type="GeneID" id="80537020"/>
<evidence type="ECO:0000259" key="2">
    <source>
        <dbReference type="Pfam" id="PF05702"/>
    </source>
</evidence>
<sequence length="95" mass="10177">MGLFALLAMVVACVGVVFGADGAVLAETAHGRDVFWEERCVRGPMYHSPVSGALLLFYLGLGAMGVSIAAHAYGLCRQMFCLKARADDYSRMSDN</sequence>
<evidence type="ECO:0000313" key="4">
    <source>
        <dbReference type="Proteomes" id="UP000828537"/>
    </source>
</evidence>
<keyword evidence="3" id="KW-0946">Virion</keyword>
<organism evidence="3 4">
    <name type="scientific">Bovine alphaherpesvirus 2</name>
    <dbReference type="NCBI Taxonomy" id="10295"/>
    <lineage>
        <taxon>Viruses</taxon>
        <taxon>Duplodnaviria</taxon>
        <taxon>Heunggongvirae</taxon>
        <taxon>Peploviricota</taxon>
        <taxon>Herviviricetes</taxon>
        <taxon>Herpesvirales</taxon>
        <taxon>Orthoherpesviridae</taxon>
        <taxon>Alphaherpesvirinae</taxon>
        <taxon>Simplexvirus</taxon>
        <taxon>Simplexvirus bovinealpha2</taxon>
    </lineage>
</organism>
<reference evidence="3 4" key="1">
    <citation type="journal article" date="2020" name="Arch.">
        <title>Full genome sequence of bovine alphaherpesvirus 2 (BoHV-2).</title>
        <authorList>
            <person name="Pfaff F."/>
            <person name="Neubauer-Juric A."/>
            <person name="Krebs S."/>
            <person name="Hauser A."/>
            <person name="Singer S."/>
            <person name="Blum H."/>
            <person name="Hoffmann B."/>
        </authorList>
    </citation>
    <scope>NUCLEOTIDE SEQUENCE [LARGE SCALE GENOMIC DNA]</scope>
    <source>
        <strain evidence="3 4">C1Z FZR</strain>
    </source>
</reference>
<dbReference type="RefSeq" id="YP_010798768.1">
    <property type="nucleotide sequence ID" value="NC_076512.1"/>
</dbReference>
<dbReference type="InterPro" id="IPR008647">
    <property type="entry name" value="GN_domain"/>
</dbReference>
<keyword evidence="1" id="KW-0472">Membrane</keyword>
<feature type="domain" description="Envelope glycoprotein N" evidence="2">
    <location>
        <begin position="8"/>
        <end position="81"/>
    </location>
</feature>
<accession>A0ABX6WLW1</accession>
<proteinExistence type="predicted"/>
<keyword evidence="1" id="KW-0812">Transmembrane</keyword>
<evidence type="ECO:0000256" key="1">
    <source>
        <dbReference type="SAM" id="Phobius"/>
    </source>
</evidence>
<feature type="transmembrane region" description="Helical" evidence="1">
    <location>
        <begin position="50"/>
        <end position="75"/>
    </location>
</feature>
<name>A0ABX6WLW1_9ALPH</name>
<keyword evidence="1" id="KW-1133">Transmembrane helix</keyword>
<dbReference type="Pfam" id="PF05702">
    <property type="entry name" value="Herpes_UL49_5"/>
    <property type="match status" value="1"/>
</dbReference>
<keyword evidence="4" id="KW-1185">Reference proteome</keyword>